<accession>A0A0H3AA73</accession>
<dbReference type="HOGENOM" id="CLU_008530_1_0_7"/>
<protein>
    <recommendedName>
        <fullName evidence="5">Spermine synthase</fullName>
    </recommendedName>
</protein>
<keyword evidence="2" id="KW-1133">Transmembrane helix</keyword>
<keyword evidence="2" id="KW-0812">Transmembrane</keyword>
<keyword evidence="2" id="KW-0472">Membrane</keyword>
<keyword evidence="1" id="KW-0620">Polyamine biosynthesis</keyword>
<evidence type="ECO:0008006" key="5">
    <source>
        <dbReference type="Google" id="ProtNLM"/>
    </source>
</evidence>
<dbReference type="AlphaFoldDB" id="A0A0H3AA73"/>
<dbReference type="EMBL" id="CP000527">
    <property type="protein sequence ID" value="ABM29175.1"/>
    <property type="molecule type" value="Genomic_DNA"/>
</dbReference>
<dbReference type="KEGG" id="dvl:Dvul_2159"/>
<reference evidence="4" key="1">
    <citation type="journal article" date="2009" name="Environ. Microbiol.">
        <title>Contribution of mobile genetic elements to Desulfovibrio vulgaris genome plasticity.</title>
        <authorList>
            <person name="Walker C.B."/>
            <person name="Stolyar S."/>
            <person name="Chivian D."/>
            <person name="Pinel N."/>
            <person name="Gabster J.A."/>
            <person name="Dehal P.S."/>
            <person name="He Z."/>
            <person name="Yang Z.K."/>
            <person name="Yen H.C."/>
            <person name="Zhou J."/>
            <person name="Wall J.D."/>
            <person name="Hazen T.C."/>
            <person name="Arkin A.P."/>
            <person name="Stahl D.A."/>
        </authorList>
    </citation>
    <scope>NUCLEOTIDE SEQUENCE [LARGE SCALE GENOMIC DNA]</scope>
    <source>
        <strain evidence="4">DP4</strain>
    </source>
</reference>
<gene>
    <name evidence="3" type="ordered locus">Dvul_2159</name>
</gene>
<dbReference type="InterPro" id="IPR029063">
    <property type="entry name" value="SAM-dependent_MTases_sf"/>
</dbReference>
<feature type="transmembrane region" description="Helical" evidence="2">
    <location>
        <begin position="65"/>
        <end position="86"/>
    </location>
</feature>
<evidence type="ECO:0000313" key="4">
    <source>
        <dbReference type="Proteomes" id="UP000009173"/>
    </source>
</evidence>
<sequence>MLELVVFVSGALVMVLEMVGARVLAPHLGTSVIVWTSLIGVVLACLAAGAWLGGRLADRAVSERALARILAAAGAGTLVTALLHGIVGEAISERVPDLRAGAVVAAIILFGGPATLFGMVGPYVARLRLADMRTAGATVGRLSALSTAGSIVGTFLGGFVLVSYFGSTHILLGTGGGMVALSLMACRSRPAARLLLLCGVGALLWATASYAAYAEEATGIRVVETPYNHIRVYEGLMPDGLRLRCLATDPGRMQSAMYPDRPDELALPYTRFFALGPLLVPDASKVLMLGGGAFSVPRWLLAGGGGLDASRLSVDVVELDPGMTAEARRSFGLTDDPRLRVFHEDARVFCNRNRERYDLVLVDVFGSHYTVPFHAGTVEAARTLRAATRDDGVLLMNVIAAMDGVDGRLFRAIRGALAAHFAEVHVFAVRDSEDRHGVQNLMLLALPVPRPDFAPYLADVGERIRHAGTPTAAARDEVPHTGGNGMATVSGGVVPDAAMPDAAMPDAAMPDAAMPDAAMPDAAMPDAAIPDAAIPDAAIPDAAMPDGVMSDSTSASSPHPVTHLPVTDVEMARLLASRVRALSPDDTPPLRDDFAPVERYALGLLRR</sequence>
<feature type="transmembrane region" description="Helical" evidence="2">
    <location>
        <begin position="142"/>
        <end position="164"/>
    </location>
</feature>
<dbReference type="PANTHER" id="PTHR43317">
    <property type="entry name" value="THERMOSPERMINE SYNTHASE ACAULIS5"/>
    <property type="match status" value="1"/>
</dbReference>
<dbReference type="NCBIfam" id="NF037959">
    <property type="entry name" value="MFS_SpdSyn"/>
    <property type="match status" value="1"/>
</dbReference>
<name>A0A0H3AA73_NITV4</name>
<dbReference type="RefSeq" id="WP_011792692.1">
    <property type="nucleotide sequence ID" value="NC_008751.1"/>
</dbReference>
<dbReference type="GO" id="GO:0006596">
    <property type="term" value="P:polyamine biosynthetic process"/>
    <property type="evidence" value="ECO:0007669"/>
    <property type="project" value="UniProtKB-KW"/>
</dbReference>
<proteinExistence type="predicted"/>
<feature type="transmembrane region" description="Helical" evidence="2">
    <location>
        <begin position="98"/>
        <end position="121"/>
    </location>
</feature>
<dbReference type="PANTHER" id="PTHR43317:SF1">
    <property type="entry name" value="THERMOSPERMINE SYNTHASE ACAULIS5"/>
    <property type="match status" value="1"/>
</dbReference>
<organism evidence="3 4">
    <name type="scientific">Nitratidesulfovibrio vulgaris (strain DP4)</name>
    <name type="common">Desulfovibrio vulgaris</name>
    <dbReference type="NCBI Taxonomy" id="391774"/>
    <lineage>
        <taxon>Bacteria</taxon>
        <taxon>Pseudomonadati</taxon>
        <taxon>Thermodesulfobacteriota</taxon>
        <taxon>Desulfovibrionia</taxon>
        <taxon>Desulfovibrionales</taxon>
        <taxon>Desulfovibrionaceae</taxon>
        <taxon>Nitratidesulfovibrio</taxon>
    </lineage>
</organism>
<evidence type="ECO:0000256" key="2">
    <source>
        <dbReference type="SAM" id="Phobius"/>
    </source>
</evidence>
<evidence type="ECO:0000256" key="1">
    <source>
        <dbReference type="ARBA" id="ARBA00023115"/>
    </source>
</evidence>
<feature type="transmembrane region" description="Helical" evidence="2">
    <location>
        <begin position="31"/>
        <end position="53"/>
    </location>
</feature>
<dbReference type="GO" id="GO:0010487">
    <property type="term" value="F:thermospermine synthase activity"/>
    <property type="evidence" value="ECO:0007669"/>
    <property type="project" value="TreeGrafter"/>
</dbReference>
<dbReference type="SUPFAM" id="SSF53335">
    <property type="entry name" value="S-adenosyl-L-methionine-dependent methyltransferases"/>
    <property type="match status" value="1"/>
</dbReference>
<dbReference type="Proteomes" id="UP000009173">
    <property type="component" value="Chromosome"/>
</dbReference>
<feature type="transmembrane region" description="Helical" evidence="2">
    <location>
        <begin position="194"/>
        <end position="213"/>
    </location>
</feature>
<dbReference type="CDD" id="cd02440">
    <property type="entry name" value="AdoMet_MTases"/>
    <property type="match status" value="1"/>
</dbReference>
<dbReference type="Gene3D" id="3.40.50.150">
    <property type="entry name" value="Vaccinia Virus protein VP39"/>
    <property type="match status" value="1"/>
</dbReference>
<feature type="transmembrane region" description="Helical" evidence="2">
    <location>
        <begin position="170"/>
        <end position="187"/>
    </location>
</feature>
<evidence type="ECO:0000313" key="3">
    <source>
        <dbReference type="EMBL" id="ABM29175.1"/>
    </source>
</evidence>